<sequence length="72" mass="8100">MIASWVFGLVWKRVSDEDDTPQPLSDQYSTREVLLAATIQGAVFGLIKTAVDRYGMKGVRRFLDAPARRTEV</sequence>
<dbReference type="KEGG" id="pbro:HOP40_25405"/>
<protein>
    <submittedName>
        <fullName evidence="1">DUF4235 domain-containing protein</fullName>
    </submittedName>
</protein>
<dbReference type="EMBL" id="CP053564">
    <property type="protein sequence ID" value="QJY50908.1"/>
    <property type="molecule type" value="Genomic_DNA"/>
</dbReference>
<dbReference type="AlphaFoldDB" id="A0A6M6JSV5"/>
<dbReference type="Proteomes" id="UP000505377">
    <property type="component" value="Chromosome"/>
</dbReference>
<evidence type="ECO:0000313" key="1">
    <source>
        <dbReference type="EMBL" id="QJY50908.1"/>
    </source>
</evidence>
<accession>A0A6M6JSV5</accession>
<dbReference type="Pfam" id="PF14019">
    <property type="entry name" value="DUF4235"/>
    <property type="match status" value="1"/>
</dbReference>
<reference evidence="1 2" key="1">
    <citation type="submission" date="2020-05" db="EMBL/GenBank/DDBJ databases">
        <authorList>
            <person name="Mo P."/>
        </authorList>
    </citation>
    <scope>NUCLEOTIDE SEQUENCE [LARGE SCALE GENOMIC DNA]</scope>
    <source>
        <strain evidence="1 2">Gen01</strain>
    </source>
</reference>
<dbReference type="InterPro" id="IPR025329">
    <property type="entry name" value="DUF4235"/>
</dbReference>
<keyword evidence="2" id="KW-1185">Reference proteome</keyword>
<evidence type="ECO:0000313" key="2">
    <source>
        <dbReference type="Proteomes" id="UP000505377"/>
    </source>
</evidence>
<proteinExistence type="predicted"/>
<name>A0A6M6JSV5_9PSEU</name>
<organism evidence="1 2">
    <name type="scientific">Pseudonocardia broussonetiae</name>
    <dbReference type="NCBI Taxonomy" id="2736640"/>
    <lineage>
        <taxon>Bacteria</taxon>
        <taxon>Bacillati</taxon>
        <taxon>Actinomycetota</taxon>
        <taxon>Actinomycetes</taxon>
        <taxon>Pseudonocardiales</taxon>
        <taxon>Pseudonocardiaceae</taxon>
        <taxon>Pseudonocardia</taxon>
    </lineage>
</organism>
<gene>
    <name evidence="1" type="ORF">HOP40_25405</name>
</gene>